<keyword evidence="5" id="KW-1185">Reference proteome</keyword>
<evidence type="ECO:0000313" key="5">
    <source>
        <dbReference type="Proteomes" id="UP000727407"/>
    </source>
</evidence>
<name>A0A8J4WQG9_CLAMG</name>
<keyword evidence="1" id="KW-1015">Disulfide bond</keyword>
<dbReference type="Gene3D" id="2.10.70.10">
    <property type="entry name" value="Complement Module, domain 1"/>
    <property type="match status" value="1"/>
</dbReference>
<dbReference type="Pfam" id="PF00084">
    <property type="entry name" value="Sushi"/>
    <property type="match status" value="1"/>
</dbReference>
<proteinExistence type="predicted"/>
<keyword evidence="2" id="KW-0768">Sushi</keyword>
<dbReference type="Proteomes" id="UP000727407">
    <property type="component" value="Unassembled WGS sequence"/>
</dbReference>
<evidence type="ECO:0000256" key="2">
    <source>
        <dbReference type="PROSITE-ProRule" id="PRU00302"/>
    </source>
</evidence>
<protein>
    <submittedName>
        <fullName evidence="4">Complement factor H-like</fullName>
    </submittedName>
</protein>
<dbReference type="CDD" id="cd00033">
    <property type="entry name" value="CCP"/>
    <property type="match status" value="1"/>
</dbReference>
<feature type="non-terminal residue" evidence="4">
    <location>
        <position position="63"/>
    </location>
</feature>
<comment type="caution">
    <text evidence="2">Lacks conserved residue(s) required for the propagation of feature annotation.</text>
</comment>
<accession>A0A8J4WQG9</accession>
<dbReference type="PROSITE" id="PS50923">
    <property type="entry name" value="SUSHI"/>
    <property type="match status" value="1"/>
</dbReference>
<gene>
    <name evidence="4" type="ORF">DAT39_023276</name>
</gene>
<dbReference type="EMBL" id="QNUK01001551">
    <property type="protein sequence ID" value="KAF5880222.1"/>
    <property type="molecule type" value="Genomic_DNA"/>
</dbReference>
<dbReference type="AlphaFoldDB" id="A0A8J4WQG9"/>
<dbReference type="InterPro" id="IPR000436">
    <property type="entry name" value="Sushi_SCR_CCP_dom"/>
</dbReference>
<comment type="caution">
    <text evidence="4">The sequence shown here is derived from an EMBL/GenBank/DDBJ whole genome shotgun (WGS) entry which is preliminary data.</text>
</comment>
<dbReference type="SUPFAM" id="SSF57535">
    <property type="entry name" value="Complement control module/SCR domain"/>
    <property type="match status" value="1"/>
</dbReference>
<reference evidence="4" key="1">
    <citation type="submission" date="2020-07" db="EMBL/GenBank/DDBJ databases">
        <title>Clarias magur genome sequencing, assembly and annotation.</title>
        <authorList>
            <person name="Kushwaha B."/>
            <person name="Kumar R."/>
            <person name="Das P."/>
            <person name="Joshi C.G."/>
            <person name="Kumar D."/>
            <person name="Nagpure N.S."/>
            <person name="Pandey M."/>
            <person name="Agarwal S."/>
            <person name="Srivastava S."/>
            <person name="Singh M."/>
            <person name="Sahoo L."/>
            <person name="Jayasankar P."/>
            <person name="Meher P.K."/>
            <person name="Koringa P.G."/>
            <person name="Iquebal M.A."/>
            <person name="Das S.P."/>
            <person name="Bit A."/>
            <person name="Patnaik S."/>
            <person name="Patel N."/>
            <person name="Shah T.M."/>
            <person name="Hinsu A."/>
            <person name="Jena J.K."/>
        </authorList>
    </citation>
    <scope>NUCLEOTIDE SEQUENCE</scope>
    <source>
        <strain evidence="4">CIFAMagur01</strain>
        <tissue evidence="4">Testis</tissue>
    </source>
</reference>
<evidence type="ECO:0000313" key="4">
    <source>
        <dbReference type="EMBL" id="KAF5880222.1"/>
    </source>
</evidence>
<dbReference type="InterPro" id="IPR035976">
    <property type="entry name" value="Sushi/SCR/CCP_sf"/>
</dbReference>
<evidence type="ECO:0000259" key="3">
    <source>
        <dbReference type="PROSITE" id="PS50923"/>
    </source>
</evidence>
<sequence length="63" mass="7572">NENHYCQEPEREINNAVLIKRNLKITYQEGDILYYRCKPDFDFQTEPLATCSEGQWNYPQCIQ</sequence>
<evidence type="ECO:0000256" key="1">
    <source>
        <dbReference type="ARBA" id="ARBA00023157"/>
    </source>
</evidence>
<feature type="non-terminal residue" evidence="4">
    <location>
        <position position="1"/>
    </location>
</feature>
<feature type="domain" description="Sushi" evidence="3">
    <location>
        <begin position="4"/>
        <end position="63"/>
    </location>
</feature>
<dbReference type="SMART" id="SM00032">
    <property type="entry name" value="CCP"/>
    <property type="match status" value="1"/>
</dbReference>
<dbReference type="OrthoDB" id="9984531at2759"/>
<organism evidence="4 5">
    <name type="scientific">Clarias magur</name>
    <name type="common">Asian catfish</name>
    <name type="synonym">Macropteronotus magur</name>
    <dbReference type="NCBI Taxonomy" id="1594786"/>
    <lineage>
        <taxon>Eukaryota</taxon>
        <taxon>Metazoa</taxon>
        <taxon>Chordata</taxon>
        <taxon>Craniata</taxon>
        <taxon>Vertebrata</taxon>
        <taxon>Euteleostomi</taxon>
        <taxon>Actinopterygii</taxon>
        <taxon>Neopterygii</taxon>
        <taxon>Teleostei</taxon>
        <taxon>Ostariophysi</taxon>
        <taxon>Siluriformes</taxon>
        <taxon>Clariidae</taxon>
        <taxon>Clarias</taxon>
    </lineage>
</organism>